<evidence type="ECO:0000256" key="2">
    <source>
        <dbReference type="ARBA" id="ARBA00022980"/>
    </source>
</evidence>
<evidence type="ECO:0000256" key="4">
    <source>
        <dbReference type="ARBA" id="ARBA00035175"/>
    </source>
</evidence>
<evidence type="ECO:0000313" key="8">
    <source>
        <dbReference type="Proteomes" id="UP000238071"/>
    </source>
</evidence>
<dbReference type="PANTHER" id="PTHR15893">
    <property type="entry name" value="RIBOSOMAL PROTEIN L27"/>
    <property type="match status" value="1"/>
</dbReference>
<evidence type="ECO:0000313" key="7">
    <source>
        <dbReference type="EMBL" id="PPK73656.1"/>
    </source>
</evidence>
<proteinExistence type="inferred from homology"/>
<keyword evidence="3 5" id="KW-0687">Ribonucleoprotein</keyword>
<dbReference type="RefSeq" id="WP_104422058.1">
    <property type="nucleotide sequence ID" value="NZ_PTIY01000001.1"/>
</dbReference>
<comment type="similarity">
    <text evidence="1 5">Belongs to the bacterial ribosomal protein bL27 family.</text>
</comment>
<dbReference type="AlphaFoldDB" id="A0A2S6H8C8"/>
<dbReference type="Proteomes" id="UP000238071">
    <property type="component" value="Unassembled WGS sequence"/>
</dbReference>
<organism evidence="7 8">
    <name type="scientific">Methylobacter tundripaludum</name>
    <dbReference type="NCBI Taxonomy" id="173365"/>
    <lineage>
        <taxon>Bacteria</taxon>
        <taxon>Pseudomonadati</taxon>
        <taxon>Pseudomonadota</taxon>
        <taxon>Gammaproteobacteria</taxon>
        <taxon>Methylococcales</taxon>
        <taxon>Methylococcaceae</taxon>
        <taxon>Methylobacter</taxon>
    </lineage>
</organism>
<dbReference type="GO" id="GO:0043022">
    <property type="term" value="F:ribosome binding"/>
    <property type="evidence" value="ECO:0007669"/>
    <property type="project" value="UniProtKB-ARBA"/>
</dbReference>
<dbReference type="PROSITE" id="PS00831">
    <property type="entry name" value="RIBOSOMAL_L27"/>
    <property type="match status" value="1"/>
</dbReference>
<feature type="region of interest" description="Disordered" evidence="6">
    <location>
        <begin position="1"/>
        <end position="24"/>
    </location>
</feature>
<dbReference type="PRINTS" id="PR00063">
    <property type="entry name" value="RIBOSOMALL27"/>
</dbReference>
<protein>
    <recommendedName>
        <fullName evidence="4 5">Large ribosomal subunit protein bL27</fullName>
    </recommendedName>
</protein>
<dbReference type="FunFam" id="2.40.50.100:FF:000001">
    <property type="entry name" value="50S ribosomal protein L27"/>
    <property type="match status" value="1"/>
</dbReference>
<keyword evidence="2 5" id="KW-0689">Ribosomal protein</keyword>
<evidence type="ECO:0000256" key="3">
    <source>
        <dbReference type="ARBA" id="ARBA00023274"/>
    </source>
</evidence>
<dbReference type="GO" id="GO:0003735">
    <property type="term" value="F:structural constituent of ribosome"/>
    <property type="evidence" value="ECO:0007669"/>
    <property type="project" value="InterPro"/>
</dbReference>
<dbReference type="SUPFAM" id="SSF110324">
    <property type="entry name" value="Ribosomal L27 protein-like"/>
    <property type="match status" value="1"/>
</dbReference>
<dbReference type="GO" id="GO:1902626">
    <property type="term" value="P:assembly of large subunit precursor of preribosome"/>
    <property type="evidence" value="ECO:0007669"/>
    <property type="project" value="UniProtKB-ARBA"/>
</dbReference>
<evidence type="ECO:0000256" key="1">
    <source>
        <dbReference type="ARBA" id="ARBA00010797"/>
    </source>
</evidence>
<keyword evidence="8" id="KW-1185">Reference proteome</keyword>
<dbReference type="NCBIfam" id="TIGR00062">
    <property type="entry name" value="L27"/>
    <property type="match status" value="1"/>
</dbReference>
<reference evidence="7 8" key="1">
    <citation type="submission" date="2018-02" db="EMBL/GenBank/DDBJ databases">
        <title>Subsurface microbial communities from deep shales in Ohio and West Virginia, USA.</title>
        <authorList>
            <person name="Wrighton K."/>
        </authorList>
    </citation>
    <scope>NUCLEOTIDE SEQUENCE [LARGE SCALE GENOMIC DNA]</scope>
    <source>
        <strain evidence="7 8">OWC-G53F</strain>
    </source>
</reference>
<name>A0A2S6H8C8_9GAMM</name>
<evidence type="ECO:0000256" key="6">
    <source>
        <dbReference type="SAM" id="MobiDB-lite"/>
    </source>
</evidence>
<evidence type="ECO:0000256" key="5">
    <source>
        <dbReference type="HAMAP-Rule" id="MF_00539"/>
    </source>
</evidence>
<accession>A0A2S6H8C8</accession>
<dbReference type="Gene3D" id="2.40.50.100">
    <property type="match status" value="1"/>
</dbReference>
<gene>
    <name evidence="5" type="primary">rpmA</name>
    <name evidence="7" type="ORF">B0F88_101186</name>
</gene>
<dbReference type="HAMAP" id="MF_00539">
    <property type="entry name" value="Ribosomal_bL27"/>
    <property type="match status" value="1"/>
</dbReference>
<dbReference type="OrthoDB" id="9803474at2"/>
<dbReference type="EMBL" id="PTIY01000001">
    <property type="protein sequence ID" value="PPK73656.1"/>
    <property type="molecule type" value="Genomic_DNA"/>
</dbReference>
<dbReference type="InterPro" id="IPR018261">
    <property type="entry name" value="Ribosomal_bL27_CS"/>
</dbReference>
<dbReference type="InterPro" id="IPR001684">
    <property type="entry name" value="Ribosomal_bL27"/>
</dbReference>
<dbReference type="PANTHER" id="PTHR15893:SF0">
    <property type="entry name" value="LARGE RIBOSOMAL SUBUNIT PROTEIN BL27M"/>
    <property type="match status" value="1"/>
</dbReference>
<dbReference type="Pfam" id="PF01016">
    <property type="entry name" value="Ribosomal_L27"/>
    <property type="match status" value="1"/>
</dbReference>
<dbReference type="GO" id="GO:0022625">
    <property type="term" value="C:cytosolic large ribosomal subunit"/>
    <property type="evidence" value="ECO:0007669"/>
    <property type="project" value="UniProtKB-ARBA"/>
</dbReference>
<comment type="caution">
    <text evidence="7">The sequence shown here is derived from an EMBL/GenBank/DDBJ whole genome shotgun (WGS) entry which is preliminary data.</text>
</comment>
<sequence>MAHKKAGGSTRNGRDSNAKRLGVKRYGGESVTAGNIIVRQRGTQFHAGDNVGCGKDHTLFATTDGKVVFQVKGPNNRKFISIVAA</sequence>
<dbReference type="GO" id="GO:0006412">
    <property type="term" value="P:translation"/>
    <property type="evidence" value="ECO:0007669"/>
    <property type="project" value="UniProtKB-UniRule"/>
</dbReference>